<proteinExistence type="predicted"/>
<reference evidence="1" key="1">
    <citation type="submission" date="2015-10" db="EMBL/GenBank/DDBJ databases">
        <title>A ~90kb conjugative I1 plasmid encoding various blaCTX-Ms contributed to ceftriaxone resistance in Salmonella Enteritidis in China.</title>
        <authorList>
            <person name="Wong M.H."/>
            <person name="Chen S."/>
        </authorList>
    </citation>
    <scope>NUCLEOTIDE SEQUENCE</scope>
    <source>
        <strain evidence="1">SE115</strain>
        <plasmid evidence="1">pSE115</plasmid>
    </source>
</reference>
<accession>A0A0S0ZPY1</accession>
<organism evidence="1">
    <name type="scientific">Salmonella enteritidis</name>
    <dbReference type="NCBI Taxonomy" id="149539"/>
    <lineage>
        <taxon>Bacteria</taxon>
        <taxon>Pseudomonadati</taxon>
        <taxon>Pseudomonadota</taxon>
        <taxon>Gammaproteobacteria</taxon>
        <taxon>Enterobacterales</taxon>
        <taxon>Enterobacteriaceae</taxon>
        <taxon>Salmonella</taxon>
    </lineage>
</organism>
<dbReference type="EMBL" id="KT868530">
    <property type="protein sequence ID" value="ALI93191.1"/>
    <property type="molecule type" value="Genomic_DNA"/>
</dbReference>
<name>A0A0S0ZPY1_SALEN</name>
<keyword evidence="1" id="KW-0614">Plasmid</keyword>
<geneLocation type="plasmid" evidence="1">
    <name>pSE115</name>
</geneLocation>
<evidence type="ECO:0000313" key="1">
    <source>
        <dbReference type="EMBL" id="ALI93191.1"/>
    </source>
</evidence>
<sequence>MQFDFFNATPRWSGMKKNQSTYSFLMNESGVRIRAIPFIFSRRGERPEGG</sequence>
<dbReference type="AlphaFoldDB" id="A0A0S0ZPY1"/>
<protein>
    <submittedName>
        <fullName evidence="1">Uncharacterized protein</fullName>
    </submittedName>
</protein>